<dbReference type="RefSeq" id="WP_246265002.1">
    <property type="nucleotide sequence ID" value="NZ_BAAAHM010000040.1"/>
</dbReference>
<accession>A0A5M3XTV4</accession>
<organism evidence="1 2">
    <name type="scientific">Acrocarpospora pleiomorpha</name>
    <dbReference type="NCBI Taxonomy" id="90975"/>
    <lineage>
        <taxon>Bacteria</taxon>
        <taxon>Bacillati</taxon>
        <taxon>Actinomycetota</taxon>
        <taxon>Actinomycetes</taxon>
        <taxon>Streptosporangiales</taxon>
        <taxon>Streptosporangiaceae</taxon>
        <taxon>Acrocarpospora</taxon>
    </lineage>
</organism>
<keyword evidence="2" id="KW-1185">Reference proteome</keyword>
<sequence>MAARIEFFDLQQPAESDVTLISALQAAGEADDALLGAAILAHAAFIPGWAGQLEDALERIRAARTYARRGNASADFLAWLYAVEAECETRCGRAQQALTVIGRAEDLLTSENQHSPAWFDWFSAMRLNAFKGNTQLRAGHLPQARQTLEGVLEGLPVVDVKQRTVVLGDLAAVEAADHSPEAACQRAQEALDLLSVTWYAAGMDRIRNARRALQQWNDLECVQRLDDRLYEWRTTINALQH</sequence>
<dbReference type="AlphaFoldDB" id="A0A5M3XTV4"/>
<gene>
    <name evidence="1" type="ORF">Aple_073710</name>
</gene>
<evidence type="ECO:0000313" key="1">
    <source>
        <dbReference type="EMBL" id="GES24472.1"/>
    </source>
</evidence>
<dbReference type="Proteomes" id="UP000377595">
    <property type="component" value="Unassembled WGS sequence"/>
</dbReference>
<protein>
    <recommendedName>
        <fullName evidence="3">Transcriptional regulator</fullName>
    </recommendedName>
</protein>
<name>A0A5M3XTV4_9ACTN</name>
<reference evidence="1 2" key="1">
    <citation type="submission" date="2019-10" db="EMBL/GenBank/DDBJ databases">
        <title>Whole genome shotgun sequence of Acrocarpospora pleiomorpha NBRC 16267.</title>
        <authorList>
            <person name="Ichikawa N."/>
            <person name="Kimura A."/>
            <person name="Kitahashi Y."/>
            <person name="Komaki H."/>
            <person name="Oguchi A."/>
        </authorList>
    </citation>
    <scope>NUCLEOTIDE SEQUENCE [LARGE SCALE GENOMIC DNA]</scope>
    <source>
        <strain evidence="1 2">NBRC 16267</strain>
    </source>
</reference>
<evidence type="ECO:0000313" key="2">
    <source>
        <dbReference type="Proteomes" id="UP000377595"/>
    </source>
</evidence>
<comment type="caution">
    <text evidence="1">The sequence shown here is derived from an EMBL/GenBank/DDBJ whole genome shotgun (WGS) entry which is preliminary data.</text>
</comment>
<dbReference type="EMBL" id="BLAF01000052">
    <property type="protein sequence ID" value="GES24472.1"/>
    <property type="molecule type" value="Genomic_DNA"/>
</dbReference>
<proteinExistence type="predicted"/>
<evidence type="ECO:0008006" key="3">
    <source>
        <dbReference type="Google" id="ProtNLM"/>
    </source>
</evidence>